<evidence type="ECO:0000313" key="2">
    <source>
        <dbReference type="Proteomes" id="UP000186817"/>
    </source>
</evidence>
<dbReference type="EMBL" id="LSRX01000591">
    <property type="protein sequence ID" value="OLP93189.1"/>
    <property type="molecule type" value="Genomic_DNA"/>
</dbReference>
<name>A0A1Q9DDE6_SYMMI</name>
<protein>
    <submittedName>
        <fullName evidence="1">Uncharacterized protein</fullName>
    </submittedName>
</protein>
<comment type="caution">
    <text evidence="1">The sequence shown here is derived from an EMBL/GenBank/DDBJ whole genome shotgun (WGS) entry which is preliminary data.</text>
</comment>
<reference evidence="1 2" key="1">
    <citation type="submission" date="2016-02" db="EMBL/GenBank/DDBJ databases">
        <title>Genome analysis of coral dinoflagellate symbionts highlights evolutionary adaptations to a symbiotic lifestyle.</title>
        <authorList>
            <person name="Aranda M."/>
            <person name="Li Y."/>
            <person name="Liew Y.J."/>
            <person name="Baumgarten S."/>
            <person name="Simakov O."/>
            <person name="Wilson M."/>
            <person name="Piel J."/>
            <person name="Ashoor H."/>
            <person name="Bougouffa S."/>
            <person name="Bajic V.B."/>
            <person name="Ryu T."/>
            <person name="Ravasi T."/>
            <person name="Bayer T."/>
            <person name="Micklem G."/>
            <person name="Kim H."/>
            <person name="Bhak J."/>
            <person name="Lajeunesse T.C."/>
            <person name="Voolstra C.R."/>
        </authorList>
    </citation>
    <scope>NUCLEOTIDE SEQUENCE [LARGE SCALE GENOMIC DNA]</scope>
    <source>
        <strain evidence="1 2">CCMP2467</strain>
    </source>
</reference>
<accession>A0A1Q9DDE6</accession>
<dbReference type="AlphaFoldDB" id="A0A1Q9DDE6"/>
<keyword evidence="2" id="KW-1185">Reference proteome</keyword>
<dbReference type="OrthoDB" id="406440at2759"/>
<evidence type="ECO:0000313" key="1">
    <source>
        <dbReference type="EMBL" id="OLP93189.1"/>
    </source>
</evidence>
<dbReference type="Proteomes" id="UP000186817">
    <property type="component" value="Unassembled WGS sequence"/>
</dbReference>
<sequence>MSIAEQSRAPAGHAICPPCAKVPCKSVVRTARNVVADIGPEAARSSGGLKRFAECSLSNAERDTGRLLSKKMKLSLPIPLRDLGEGKLKLPVLRLRDWAQFLLDTNRWHILCGLLSPDTQREKAILRGFWSEFRRFCPHHPVFGLDLSLENTAPMVFHGDEGRGRRRQGWLATNFHSIIGRGIQAGLDKDAREKNPGRYVKLRCNYVGHSLTNRFGHAVLPKVLYSDPDIFNAVLESASSESLFMARHGVSNNRLGSRFMVVLNVVGDWSWLHKAGGLCRSYNNMVKAGAKARATKSKAKDPAGICHLCRAGQKDVPFEDIYRRTPQWLQTMFEQDPWVTPPSLARLHHPPGEVAAIFAFDIFHAFHLGVGKTHVSSCIAVLSDETEGSNIDIRFGALNAEWKSFKAGTFQPKLTQELIGWNTRSDFPSGSWHRGQLTTDLMHFLQHKFEHMDVSRDKMLQMAAEDRGAWDEVPAYLLDAYEKFAVSGAIAARAAGPPGDQDTDPEDEELISDVEMAKASNEVDEGLYKLRSSIDARRAWTQLQFLGTIQYRQTHFIQGSLTILLGSIVLK</sequence>
<proteinExistence type="predicted"/>
<gene>
    <name evidence="1" type="ORF">AK812_SmicGene24933</name>
</gene>
<organism evidence="1 2">
    <name type="scientific">Symbiodinium microadriaticum</name>
    <name type="common">Dinoflagellate</name>
    <name type="synonym">Zooxanthella microadriatica</name>
    <dbReference type="NCBI Taxonomy" id="2951"/>
    <lineage>
        <taxon>Eukaryota</taxon>
        <taxon>Sar</taxon>
        <taxon>Alveolata</taxon>
        <taxon>Dinophyceae</taxon>
        <taxon>Suessiales</taxon>
        <taxon>Symbiodiniaceae</taxon>
        <taxon>Symbiodinium</taxon>
    </lineage>
</organism>